<gene>
    <name evidence="3" type="ORF">NG792_02005</name>
</gene>
<organism evidence="3 4">
    <name type="scientific">Laspinema olomoucense D3b</name>
    <dbReference type="NCBI Taxonomy" id="2953688"/>
    <lineage>
        <taxon>Bacteria</taxon>
        <taxon>Bacillati</taxon>
        <taxon>Cyanobacteriota</taxon>
        <taxon>Cyanophyceae</taxon>
        <taxon>Oscillatoriophycideae</taxon>
        <taxon>Oscillatoriales</taxon>
        <taxon>Laspinemataceae</taxon>
        <taxon>Laspinema</taxon>
        <taxon>Laspinema olomoucense</taxon>
    </lineage>
</organism>
<evidence type="ECO:0000259" key="2">
    <source>
        <dbReference type="Pfam" id="PF22725"/>
    </source>
</evidence>
<dbReference type="InterPro" id="IPR000683">
    <property type="entry name" value="Gfo/Idh/MocA-like_OxRdtase_N"/>
</dbReference>
<evidence type="ECO:0000313" key="3">
    <source>
        <dbReference type="EMBL" id="MCT7976497.1"/>
    </source>
</evidence>
<dbReference type="Pfam" id="PF22725">
    <property type="entry name" value="GFO_IDH_MocA_C3"/>
    <property type="match status" value="1"/>
</dbReference>
<comment type="caution">
    <text evidence="3">The sequence shown here is derived from an EMBL/GenBank/DDBJ whole genome shotgun (WGS) entry which is preliminary data.</text>
</comment>
<keyword evidence="4" id="KW-1185">Reference proteome</keyword>
<accession>A0ABT2N1H5</accession>
<dbReference type="Gene3D" id="3.40.50.720">
    <property type="entry name" value="NAD(P)-binding Rossmann-like Domain"/>
    <property type="match status" value="1"/>
</dbReference>
<evidence type="ECO:0000313" key="4">
    <source>
        <dbReference type="Proteomes" id="UP001525961"/>
    </source>
</evidence>
<dbReference type="Gene3D" id="3.30.360.10">
    <property type="entry name" value="Dihydrodipicolinate Reductase, domain 2"/>
    <property type="match status" value="1"/>
</dbReference>
<dbReference type="RefSeq" id="WP_261234324.1">
    <property type="nucleotide sequence ID" value="NZ_JAMXFA010000002.1"/>
</dbReference>
<dbReference type="EMBL" id="JAMXFA010000002">
    <property type="protein sequence ID" value="MCT7976497.1"/>
    <property type="molecule type" value="Genomic_DNA"/>
</dbReference>
<dbReference type="InterPro" id="IPR051450">
    <property type="entry name" value="Gfo/Idh/MocA_Oxidoreductases"/>
</dbReference>
<dbReference type="InterPro" id="IPR055170">
    <property type="entry name" value="GFO_IDH_MocA-like_dom"/>
</dbReference>
<reference evidence="3 4" key="1">
    <citation type="journal article" date="2022" name="Front. Microbiol.">
        <title>High genomic differentiation and limited gene flow indicate recent cryptic speciation within the genus Laspinema (cyanobacteria).</title>
        <authorList>
            <person name="Stanojkovic A."/>
            <person name="Skoupy S."/>
            <person name="Skaloud P."/>
            <person name="Dvorak P."/>
        </authorList>
    </citation>
    <scope>NUCLEOTIDE SEQUENCE [LARGE SCALE GENOMIC DNA]</scope>
    <source>
        <strain evidence="3 4">D3b</strain>
    </source>
</reference>
<dbReference type="PANTHER" id="PTHR43377">
    <property type="entry name" value="BILIVERDIN REDUCTASE A"/>
    <property type="match status" value="1"/>
</dbReference>
<sequence length="350" mass="39086">MTLRQKSEERVVNDNYANVAAIGCGYWGKNLVRNFANLGKLRWICDKNETALNNQAQLYPEVHKTGDFEAVLADEQTRAVAIATPAALHYTQVKQALLQGKDVFVEKPLALHYREGRELVGLAREKKAILMVGHILEYHPAVTLLKEIIQRGELGKVLYMYSNRLNLGKVRAEENILWSFAPHDIAVISSLIGQEPSVVSASGGTYLQSGIVDVTTTNLQYNDGTKAHIFVSWLHPFKEQKLVVVGDQKMAVFDDTIREGKLKIYDKGIEWQGGLPVARQTSETTLFIPEAEPLRLECQHFLDCIQERKQPLTDGISALKVLKVLEASQISLERGGIPVNLTEMEQGVLV</sequence>
<dbReference type="Pfam" id="PF01408">
    <property type="entry name" value="GFO_IDH_MocA"/>
    <property type="match status" value="1"/>
</dbReference>
<evidence type="ECO:0000259" key="1">
    <source>
        <dbReference type="Pfam" id="PF01408"/>
    </source>
</evidence>
<name>A0ABT2N1H5_9CYAN</name>
<dbReference type="Proteomes" id="UP001525961">
    <property type="component" value="Unassembled WGS sequence"/>
</dbReference>
<feature type="domain" description="GFO/IDH/MocA-like oxidoreductase" evidence="2">
    <location>
        <begin position="144"/>
        <end position="250"/>
    </location>
</feature>
<dbReference type="SUPFAM" id="SSF55347">
    <property type="entry name" value="Glyceraldehyde-3-phosphate dehydrogenase-like, C-terminal domain"/>
    <property type="match status" value="1"/>
</dbReference>
<dbReference type="InterPro" id="IPR036291">
    <property type="entry name" value="NAD(P)-bd_dom_sf"/>
</dbReference>
<dbReference type="PANTHER" id="PTHR43377:SF6">
    <property type="entry name" value="GFO_IDH_MOCA-LIKE OXIDOREDUCTASE N-TERMINAL DOMAIN-CONTAINING PROTEIN"/>
    <property type="match status" value="1"/>
</dbReference>
<proteinExistence type="predicted"/>
<dbReference type="SUPFAM" id="SSF51735">
    <property type="entry name" value="NAD(P)-binding Rossmann-fold domains"/>
    <property type="match status" value="1"/>
</dbReference>
<protein>
    <submittedName>
        <fullName evidence="3">Gfo/Idh/MocA family oxidoreductase</fullName>
    </submittedName>
</protein>
<feature type="domain" description="Gfo/Idh/MocA-like oxidoreductase N-terminal" evidence="1">
    <location>
        <begin position="18"/>
        <end position="134"/>
    </location>
</feature>